<protein>
    <submittedName>
        <fullName evidence="1">Uncharacterized protein</fullName>
    </submittedName>
</protein>
<reference evidence="1" key="2">
    <citation type="journal article" date="2015" name="Fish Shellfish Immunol.">
        <title>Early steps in the European eel (Anguilla anguilla)-Vibrio vulnificus interaction in the gills: Role of the RtxA13 toxin.</title>
        <authorList>
            <person name="Callol A."/>
            <person name="Pajuelo D."/>
            <person name="Ebbesson L."/>
            <person name="Teles M."/>
            <person name="MacKenzie S."/>
            <person name="Amaro C."/>
        </authorList>
    </citation>
    <scope>NUCLEOTIDE SEQUENCE</scope>
</reference>
<evidence type="ECO:0000313" key="1">
    <source>
        <dbReference type="EMBL" id="JAH18293.1"/>
    </source>
</evidence>
<dbReference type="EMBL" id="GBXM01090284">
    <property type="protein sequence ID" value="JAH18293.1"/>
    <property type="molecule type" value="Transcribed_RNA"/>
</dbReference>
<dbReference type="AlphaFoldDB" id="A0A0E9QQB2"/>
<name>A0A0E9QQB2_ANGAN</name>
<reference evidence="1" key="1">
    <citation type="submission" date="2014-11" db="EMBL/GenBank/DDBJ databases">
        <authorList>
            <person name="Amaro Gonzalez C."/>
        </authorList>
    </citation>
    <scope>NUCLEOTIDE SEQUENCE</scope>
</reference>
<organism evidence="1">
    <name type="scientific">Anguilla anguilla</name>
    <name type="common">European freshwater eel</name>
    <name type="synonym">Muraena anguilla</name>
    <dbReference type="NCBI Taxonomy" id="7936"/>
    <lineage>
        <taxon>Eukaryota</taxon>
        <taxon>Metazoa</taxon>
        <taxon>Chordata</taxon>
        <taxon>Craniata</taxon>
        <taxon>Vertebrata</taxon>
        <taxon>Euteleostomi</taxon>
        <taxon>Actinopterygii</taxon>
        <taxon>Neopterygii</taxon>
        <taxon>Teleostei</taxon>
        <taxon>Anguilliformes</taxon>
        <taxon>Anguillidae</taxon>
        <taxon>Anguilla</taxon>
    </lineage>
</organism>
<sequence length="38" mass="4619">MLANKYVLLFLYRSTVWRLNFGELLKLCLRIKKCKNKT</sequence>
<accession>A0A0E9QQB2</accession>
<proteinExistence type="predicted"/>